<comment type="caution">
    <text evidence="9">The sequence shown here is derived from an EMBL/GenBank/DDBJ whole genome shotgun (WGS) entry which is preliminary data.</text>
</comment>
<comment type="similarity">
    <text evidence="2">Belongs to the CPA3 antiporters (TC 2.A.63) subunit F family.</text>
</comment>
<comment type="subcellular location">
    <subcellularLocation>
        <location evidence="1">Cell membrane</location>
        <topology evidence="1">Multi-pass membrane protein</topology>
    </subcellularLocation>
</comment>
<evidence type="ECO:0000313" key="9">
    <source>
        <dbReference type="EMBL" id="RVW10062.1"/>
    </source>
</evidence>
<keyword evidence="4" id="KW-1003">Cell membrane</keyword>
<keyword evidence="7 8" id="KW-0472">Membrane</keyword>
<feature type="transmembrane region" description="Helical" evidence="8">
    <location>
        <begin position="33"/>
        <end position="53"/>
    </location>
</feature>
<evidence type="ECO:0000256" key="1">
    <source>
        <dbReference type="ARBA" id="ARBA00004651"/>
    </source>
</evidence>
<feature type="transmembrane region" description="Helical" evidence="8">
    <location>
        <begin position="59"/>
        <end position="80"/>
    </location>
</feature>
<dbReference type="GO" id="GO:0015385">
    <property type="term" value="F:sodium:proton antiporter activity"/>
    <property type="evidence" value="ECO:0007669"/>
    <property type="project" value="TreeGrafter"/>
</dbReference>
<dbReference type="AlphaFoldDB" id="A0A3S3D0C8"/>
<accession>A0A3S3D0C8</accession>
<dbReference type="PANTHER" id="PTHR34702">
    <property type="entry name" value="NA(+)/H(+) ANTIPORTER SUBUNIT F1"/>
    <property type="match status" value="1"/>
</dbReference>
<dbReference type="NCBIfam" id="NF005930">
    <property type="entry name" value="PRK07948.1"/>
    <property type="match status" value="1"/>
</dbReference>
<dbReference type="PANTHER" id="PTHR34702:SF1">
    <property type="entry name" value="NA(+)_H(+) ANTIPORTER SUBUNIT F"/>
    <property type="match status" value="1"/>
</dbReference>
<dbReference type="InterPro" id="IPR007208">
    <property type="entry name" value="MrpF/PhaF-like"/>
</dbReference>
<evidence type="ECO:0000256" key="2">
    <source>
        <dbReference type="ARBA" id="ARBA00009212"/>
    </source>
</evidence>
<protein>
    <submittedName>
        <fullName evidence="9">Cation:proton antiporter</fullName>
    </submittedName>
</protein>
<evidence type="ECO:0000256" key="3">
    <source>
        <dbReference type="ARBA" id="ARBA00022448"/>
    </source>
</evidence>
<reference evidence="9 10" key="1">
    <citation type="submission" date="2018-11" db="EMBL/GenBank/DDBJ databases">
        <title>Rhodococcus spongicola sp. nov. and Rhodococcus xishaensis sp. nov. from marine sponges.</title>
        <authorList>
            <person name="Li L."/>
            <person name="Lin H.W."/>
        </authorList>
    </citation>
    <scope>NUCLEOTIDE SEQUENCE [LARGE SCALE GENOMIC DNA]</scope>
    <source>
        <strain evidence="9 10">CCTCC AB2014297</strain>
    </source>
</reference>
<name>A0A3S3D0C8_9NOCA</name>
<sequence length="86" mass="8771">MTAVMIIAGVMLVVAALLTTYRLLAGPGSLDRLVAMDTLIATAICGLSVWAAYSGDTTIVPAIVALALVGFVGSVSVARFRVSDDS</sequence>
<dbReference type="EMBL" id="RKLP01000003">
    <property type="protein sequence ID" value="RVW10062.1"/>
    <property type="molecule type" value="Genomic_DNA"/>
</dbReference>
<evidence type="ECO:0000256" key="8">
    <source>
        <dbReference type="SAM" id="Phobius"/>
    </source>
</evidence>
<evidence type="ECO:0000256" key="4">
    <source>
        <dbReference type="ARBA" id="ARBA00022475"/>
    </source>
</evidence>
<proteinExistence type="inferred from homology"/>
<dbReference type="RefSeq" id="WP_114718602.1">
    <property type="nucleotide sequence ID" value="NZ_RKLP01000003.1"/>
</dbReference>
<evidence type="ECO:0000256" key="7">
    <source>
        <dbReference type="ARBA" id="ARBA00023136"/>
    </source>
</evidence>
<evidence type="ECO:0000256" key="6">
    <source>
        <dbReference type="ARBA" id="ARBA00022989"/>
    </source>
</evidence>
<keyword evidence="3" id="KW-0813">Transport</keyword>
<keyword evidence="6 8" id="KW-1133">Transmembrane helix</keyword>
<feature type="transmembrane region" description="Helical" evidence="8">
    <location>
        <begin position="6"/>
        <end position="24"/>
    </location>
</feature>
<evidence type="ECO:0000256" key="5">
    <source>
        <dbReference type="ARBA" id="ARBA00022692"/>
    </source>
</evidence>
<keyword evidence="10" id="KW-1185">Reference proteome</keyword>
<organism evidence="9 10">
    <name type="scientific">Prescottella agglutinans</name>
    <dbReference type="NCBI Taxonomy" id="1644129"/>
    <lineage>
        <taxon>Bacteria</taxon>
        <taxon>Bacillati</taxon>
        <taxon>Actinomycetota</taxon>
        <taxon>Actinomycetes</taxon>
        <taxon>Mycobacteriales</taxon>
        <taxon>Nocardiaceae</taxon>
        <taxon>Prescottella</taxon>
    </lineage>
</organism>
<dbReference type="GO" id="GO:0005886">
    <property type="term" value="C:plasma membrane"/>
    <property type="evidence" value="ECO:0007669"/>
    <property type="project" value="UniProtKB-SubCell"/>
</dbReference>
<keyword evidence="5 8" id="KW-0812">Transmembrane</keyword>
<dbReference type="Pfam" id="PF04066">
    <property type="entry name" value="MrpF_PhaF"/>
    <property type="match status" value="1"/>
</dbReference>
<gene>
    <name evidence="9" type="ORF">EGT67_07495</name>
</gene>
<dbReference type="OrthoDB" id="3733837at2"/>
<evidence type="ECO:0000313" key="10">
    <source>
        <dbReference type="Proteomes" id="UP000286208"/>
    </source>
</evidence>
<dbReference type="Proteomes" id="UP000286208">
    <property type="component" value="Unassembled WGS sequence"/>
</dbReference>